<dbReference type="InterPro" id="IPR038740">
    <property type="entry name" value="BioF2-like_GNAT_dom"/>
</dbReference>
<dbReference type="KEGG" id="ccos:Pan44_42180"/>
<gene>
    <name evidence="2" type="ORF">Pan44_42180</name>
</gene>
<sequence>MDADGRWYAAGVFEAVTGSRQLPAPHLQAVRGQHCFLSGLLLDPAHAGEAIGAIWRALDAQGLHGVAFPQFPIESRLGDLLSSHCSGQQLAVVTDGVQHRATVSLDDASNNVGISEKRTKSLQKGRRALARHGNVGSRFRDCSRDDPSAIDEFLRLESLGWKGEAGSSLASTRREADWFRTVALSLSMQDRIRFAELLVDDRVIASMCLLRAQSEYFAFKIGWDPQWERGCPGFLLAAEVRAHLGQLTGCERIDGCARPGSFLDHVWPGRMAVGDVVFTTNRFGSMLAIGTQWARSLLRKWRGPAGEVPQRAVGSDAVAGGTPA</sequence>
<proteinExistence type="predicted"/>
<dbReference type="InterPro" id="IPR016181">
    <property type="entry name" value="Acyl_CoA_acyltransferase"/>
</dbReference>
<protein>
    <recommendedName>
        <fullName evidence="1">BioF2-like acetyltransferase domain-containing protein</fullName>
    </recommendedName>
</protein>
<organism evidence="2 3">
    <name type="scientific">Caulifigura coniformis</name>
    <dbReference type="NCBI Taxonomy" id="2527983"/>
    <lineage>
        <taxon>Bacteria</taxon>
        <taxon>Pseudomonadati</taxon>
        <taxon>Planctomycetota</taxon>
        <taxon>Planctomycetia</taxon>
        <taxon>Planctomycetales</taxon>
        <taxon>Planctomycetaceae</taxon>
        <taxon>Caulifigura</taxon>
    </lineage>
</organism>
<reference evidence="2 3" key="1">
    <citation type="submission" date="2019-02" db="EMBL/GenBank/DDBJ databases">
        <title>Deep-cultivation of Planctomycetes and their phenomic and genomic characterization uncovers novel biology.</title>
        <authorList>
            <person name="Wiegand S."/>
            <person name="Jogler M."/>
            <person name="Boedeker C."/>
            <person name="Pinto D."/>
            <person name="Vollmers J."/>
            <person name="Rivas-Marin E."/>
            <person name="Kohn T."/>
            <person name="Peeters S.H."/>
            <person name="Heuer A."/>
            <person name="Rast P."/>
            <person name="Oberbeckmann S."/>
            <person name="Bunk B."/>
            <person name="Jeske O."/>
            <person name="Meyerdierks A."/>
            <person name="Storesund J.E."/>
            <person name="Kallscheuer N."/>
            <person name="Luecker S."/>
            <person name="Lage O.M."/>
            <person name="Pohl T."/>
            <person name="Merkel B.J."/>
            <person name="Hornburger P."/>
            <person name="Mueller R.-W."/>
            <person name="Bruemmer F."/>
            <person name="Labrenz M."/>
            <person name="Spormann A.M."/>
            <person name="Op den Camp H."/>
            <person name="Overmann J."/>
            <person name="Amann R."/>
            <person name="Jetten M.S.M."/>
            <person name="Mascher T."/>
            <person name="Medema M.H."/>
            <person name="Devos D.P."/>
            <person name="Kaster A.-K."/>
            <person name="Ovreas L."/>
            <person name="Rohde M."/>
            <person name="Galperin M.Y."/>
            <person name="Jogler C."/>
        </authorList>
    </citation>
    <scope>NUCLEOTIDE SEQUENCE [LARGE SCALE GENOMIC DNA]</scope>
    <source>
        <strain evidence="2 3">Pan44</strain>
    </source>
</reference>
<feature type="domain" description="BioF2-like acetyltransferase" evidence="1">
    <location>
        <begin position="117"/>
        <end position="254"/>
    </location>
</feature>
<dbReference type="Proteomes" id="UP000315700">
    <property type="component" value="Chromosome"/>
</dbReference>
<evidence type="ECO:0000259" key="1">
    <source>
        <dbReference type="Pfam" id="PF13480"/>
    </source>
</evidence>
<dbReference type="InParanoid" id="A0A517SJ86"/>
<dbReference type="EMBL" id="CP036271">
    <property type="protein sequence ID" value="QDT56166.1"/>
    <property type="molecule type" value="Genomic_DNA"/>
</dbReference>
<evidence type="ECO:0000313" key="3">
    <source>
        <dbReference type="Proteomes" id="UP000315700"/>
    </source>
</evidence>
<evidence type="ECO:0000313" key="2">
    <source>
        <dbReference type="EMBL" id="QDT56166.1"/>
    </source>
</evidence>
<dbReference type="SUPFAM" id="SSF55729">
    <property type="entry name" value="Acyl-CoA N-acyltransferases (Nat)"/>
    <property type="match status" value="1"/>
</dbReference>
<name>A0A517SJ86_9PLAN</name>
<dbReference type="AlphaFoldDB" id="A0A517SJ86"/>
<accession>A0A517SJ86</accession>
<dbReference type="Pfam" id="PF13480">
    <property type="entry name" value="Acetyltransf_6"/>
    <property type="match status" value="1"/>
</dbReference>
<keyword evidence="3" id="KW-1185">Reference proteome</keyword>